<evidence type="ECO:0000256" key="5">
    <source>
        <dbReference type="ARBA" id="ARBA00023136"/>
    </source>
</evidence>
<keyword evidence="6" id="KW-0175">Coiled coil</keyword>
<comment type="caution">
    <text evidence="9">The sequence shown here is derived from an EMBL/GenBank/DDBJ whole genome shotgun (WGS) entry which is preliminary data.</text>
</comment>
<feature type="transmembrane region" description="Helical" evidence="7">
    <location>
        <begin position="826"/>
        <end position="846"/>
    </location>
</feature>
<comment type="subcellular location">
    <subcellularLocation>
        <location evidence="1">Cell membrane</location>
        <topology evidence="1">Multi-pass membrane protein</topology>
    </subcellularLocation>
</comment>
<evidence type="ECO:0000256" key="7">
    <source>
        <dbReference type="SAM" id="Phobius"/>
    </source>
</evidence>
<dbReference type="PANTHER" id="PTHR30287:SF2">
    <property type="entry name" value="BLL1001 PROTEIN"/>
    <property type="match status" value="1"/>
</dbReference>
<feature type="transmembrane region" description="Helical" evidence="7">
    <location>
        <begin position="465"/>
        <end position="490"/>
    </location>
</feature>
<protein>
    <submittedName>
        <fullName evidence="9">FtsX-like permease family protein</fullName>
    </submittedName>
</protein>
<evidence type="ECO:0000256" key="6">
    <source>
        <dbReference type="SAM" id="Coils"/>
    </source>
</evidence>
<sequence length="909" mass="102113">MQRVLNKRIFRDLKVNFFRYFALFLLITVGMYLIISLVGAADTVVVNVNEAADRNQVEDGQFTVFIPLEENTIEQLQNKGISLEKEFYLDYALANGSTVRIYKNRDQINRIELDEGSLAVDKDEIVLEKHYAQKNDFSVGSEIEIGGKLFRVTGIGSSPDYDAALKKMTDSSVESAGFGTGFVSAAQYDQLKENGNASKSEECVYSYRLNGIMTADELKDLLAKLKIDRSKVTDTYFLEMLDELEKSKTETQQAISELSDGTNKLSRGLIELESNNEELKNGASAIFKQSLQETSKTLSAYGLGTELTEDNYQAILNNIIDGSSNSSTALQTKAALKELNSLKDFKEGTETYTNAEEDAANSSKELADGVSELKNKTEKLMNEYFTVDIDNLTQFVEKGNNPRIGASVNDVMINKYAGMVAGVIIMVLFTYVISVFVIHGIEKDSTIIGTLYALGATSKQLMKHYLTLPVMITFFAGMIGMIIGFSPMGVGVQSVDTASYYSLPVLNTVYPVYLLLYGIVMPSLVAIIVNYLVINKKLSQPALKMIRNEQKQNKISNVNLGNIKFIRRFQIRQFLREIRTSFTVVFGMFIALLILMMGVDCYVLCNNMSSNSKADTTYEYMYSYKYPTKEVPEGGEAGYAESLKKEAYGYDLNVTLLGMDQDNKYFDFNVAKGKNNVTISQSVATKYHLSVGEKLVLTDDVKNIDYAFTIDRIVPYSVGLYVFMDIDDMRELFNQKEGYYNVVFSDKDLNIDSGKLYATTTKNDIVRNSEVFINQMRPMVVSLISVSVIIFVVVMYLMMKVMVDRSAFNISLMKIFGFRQKEIQKLYLDGNFIMVAVAAAFCIPLAKKAMDLMYPYLIANVACGMDFSFSWQVYIAIYAGVMLCYLGINWILTGRLQKMKPAEVLKNRE</sequence>
<feature type="transmembrane region" description="Helical" evidence="7">
    <location>
        <begin position="510"/>
        <end position="534"/>
    </location>
</feature>
<dbReference type="InterPro" id="IPR038766">
    <property type="entry name" value="Membrane_comp_ABC_pdt"/>
</dbReference>
<dbReference type="InterPro" id="IPR003838">
    <property type="entry name" value="ABC3_permease_C"/>
</dbReference>
<feature type="transmembrane region" description="Helical" evidence="7">
    <location>
        <begin position="779"/>
        <end position="799"/>
    </location>
</feature>
<keyword evidence="4 7" id="KW-1133">Transmembrane helix</keyword>
<feature type="transmembrane region" description="Helical" evidence="7">
    <location>
        <begin position="871"/>
        <end position="892"/>
    </location>
</feature>
<accession>A0ABR6WIP1</accession>
<dbReference type="Pfam" id="PF02687">
    <property type="entry name" value="FtsX"/>
    <property type="match status" value="1"/>
</dbReference>
<gene>
    <name evidence="9" type="ORF">GH807_04805</name>
</gene>
<evidence type="ECO:0000256" key="2">
    <source>
        <dbReference type="ARBA" id="ARBA00022475"/>
    </source>
</evidence>
<organism evidence="9 10">
    <name type="scientific">Acetobacterium tundrae</name>
    <dbReference type="NCBI Taxonomy" id="132932"/>
    <lineage>
        <taxon>Bacteria</taxon>
        <taxon>Bacillati</taxon>
        <taxon>Bacillota</taxon>
        <taxon>Clostridia</taxon>
        <taxon>Eubacteriales</taxon>
        <taxon>Eubacteriaceae</taxon>
        <taxon>Acetobacterium</taxon>
    </lineage>
</organism>
<keyword evidence="5 7" id="KW-0472">Membrane</keyword>
<feature type="transmembrane region" description="Helical" evidence="7">
    <location>
        <begin position="578"/>
        <end position="599"/>
    </location>
</feature>
<feature type="transmembrane region" description="Helical" evidence="7">
    <location>
        <begin position="416"/>
        <end position="438"/>
    </location>
</feature>
<evidence type="ECO:0000256" key="3">
    <source>
        <dbReference type="ARBA" id="ARBA00022692"/>
    </source>
</evidence>
<evidence type="ECO:0000256" key="4">
    <source>
        <dbReference type="ARBA" id="ARBA00022989"/>
    </source>
</evidence>
<feature type="coiled-coil region" evidence="6">
    <location>
        <begin position="215"/>
        <end position="261"/>
    </location>
</feature>
<keyword evidence="3 7" id="KW-0812">Transmembrane</keyword>
<feature type="domain" description="ABC3 transporter permease C-terminal" evidence="8">
    <location>
        <begin position="783"/>
        <end position="901"/>
    </location>
</feature>
<evidence type="ECO:0000256" key="1">
    <source>
        <dbReference type="ARBA" id="ARBA00004651"/>
    </source>
</evidence>
<evidence type="ECO:0000313" key="9">
    <source>
        <dbReference type="EMBL" id="MBC3796370.1"/>
    </source>
</evidence>
<keyword evidence="2" id="KW-1003">Cell membrane</keyword>
<evidence type="ECO:0000313" key="10">
    <source>
        <dbReference type="Proteomes" id="UP000653358"/>
    </source>
</evidence>
<reference evidence="9 10" key="1">
    <citation type="journal article" date="2020" name="mSystems">
        <title>Defining Genomic and Predicted Metabolic Features of the Acetobacterium Genus.</title>
        <authorList>
            <person name="Ross D.E."/>
            <person name="Marshall C.W."/>
            <person name="Gulliver D."/>
            <person name="May H.D."/>
            <person name="Norman R.S."/>
        </authorList>
    </citation>
    <scope>NUCLEOTIDE SEQUENCE [LARGE SCALE GENOMIC DNA]</scope>
    <source>
        <strain evidence="9 10">DSM 9173</strain>
    </source>
</reference>
<dbReference type="EMBL" id="WJBB01000004">
    <property type="protein sequence ID" value="MBC3796370.1"/>
    <property type="molecule type" value="Genomic_DNA"/>
</dbReference>
<feature type="transmembrane region" description="Helical" evidence="7">
    <location>
        <begin position="20"/>
        <end position="41"/>
    </location>
</feature>
<dbReference type="PANTHER" id="PTHR30287">
    <property type="entry name" value="MEMBRANE COMPONENT OF PREDICTED ABC SUPERFAMILY METABOLITE UPTAKE TRANSPORTER"/>
    <property type="match status" value="1"/>
</dbReference>
<dbReference type="Proteomes" id="UP000653358">
    <property type="component" value="Unassembled WGS sequence"/>
</dbReference>
<name>A0ABR6WIP1_9FIRM</name>
<dbReference type="RefSeq" id="WP_148603321.1">
    <property type="nucleotide sequence ID" value="NZ_RXYB01000007.1"/>
</dbReference>
<evidence type="ECO:0000259" key="8">
    <source>
        <dbReference type="Pfam" id="PF02687"/>
    </source>
</evidence>
<proteinExistence type="predicted"/>
<keyword evidence="10" id="KW-1185">Reference proteome</keyword>